<gene>
    <name evidence="2" type="ORF">COV84_01005</name>
</gene>
<dbReference type="EMBL" id="PCVO01000016">
    <property type="protein sequence ID" value="PIQ75479.1"/>
    <property type="molecule type" value="Genomic_DNA"/>
</dbReference>
<dbReference type="Gene3D" id="1.10.10.10">
    <property type="entry name" value="Winged helix-like DNA-binding domain superfamily/Winged helix DNA-binding domain"/>
    <property type="match status" value="1"/>
</dbReference>
<dbReference type="AlphaFoldDB" id="A0A2H0KTJ5"/>
<proteinExistence type="predicted"/>
<sequence length="125" mass="13832">MNYLFILIAIIFVLVLIIFILARREAEKHGTGTAGEFVGICKSAIETASQKEERKQRIMALLGGNEIPPPSGTPFTKGEWGNAEIRQALGVSSRTAVRYLDELEREGKVEQAGKIGRAVTYRLKQ</sequence>
<dbReference type="Proteomes" id="UP000229317">
    <property type="component" value="Unassembled WGS sequence"/>
</dbReference>
<keyword evidence="1" id="KW-0812">Transmembrane</keyword>
<accession>A0A2H0KTJ5</accession>
<feature type="transmembrane region" description="Helical" evidence="1">
    <location>
        <begin position="6"/>
        <end position="22"/>
    </location>
</feature>
<evidence type="ECO:0008006" key="4">
    <source>
        <dbReference type="Google" id="ProtNLM"/>
    </source>
</evidence>
<keyword evidence="1" id="KW-1133">Transmembrane helix</keyword>
<dbReference type="InterPro" id="IPR036390">
    <property type="entry name" value="WH_DNA-bd_sf"/>
</dbReference>
<name>A0A2H0KTJ5_9BACT</name>
<comment type="caution">
    <text evidence="2">The sequence shown here is derived from an EMBL/GenBank/DDBJ whole genome shotgun (WGS) entry which is preliminary data.</text>
</comment>
<dbReference type="SUPFAM" id="SSF46785">
    <property type="entry name" value="Winged helix' DNA-binding domain"/>
    <property type="match status" value="1"/>
</dbReference>
<evidence type="ECO:0000313" key="2">
    <source>
        <dbReference type="EMBL" id="PIQ75479.1"/>
    </source>
</evidence>
<evidence type="ECO:0000313" key="3">
    <source>
        <dbReference type="Proteomes" id="UP000229317"/>
    </source>
</evidence>
<keyword evidence="1" id="KW-0472">Membrane</keyword>
<evidence type="ECO:0000256" key="1">
    <source>
        <dbReference type="SAM" id="Phobius"/>
    </source>
</evidence>
<organism evidence="2 3">
    <name type="scientific">Candidatus Portnoybacteria bacterium CG11_big_fil_rev_8_21_14_0_20_40_15</name>
    <dbReference type="NCBI Taxonomy" id="1974817"/>
    <lineage>
        <taxon>Bacteria</taxon>
        <taxon>Candidatus Portnoyibacteriota</taxon>
    </lineage>
</organism>
<dbReference type="InterPro" id="IPR036388">
    <property type="entry name" value="WH-like_DNA-bd_sf"/>
</dbReference>
<protein>
    <recommendedName>
        <fullName evidence="4">Helix-turn-helix type 11 domain-containing protein</fullName>
    </recommendedName>
</protein>
<reference evidence="2 3" key="1">
    <citation type="submission" date="2017-09" db="EMBL/GenBank/DDBJ databases">
        <title>Depth-based differentiation of microbial function through sediment-hosted aquifers and enrichment of novel symbionts in the deep terrestrial subsurface.</title>
        <authorList>
            <person name="Probst A.J."/>
            <person name="Ladd B."/>
            <person name="Jarett J.K."/>
            <person name="Geller-Mcgrath D.E."/>
            <person name="Sieber C.M."/>
            <person name="Emerson J.B."/>
            <person name="Anantharaman K."/>
            <person name="Thomas B.C."/>
            <person name="Malmstrom R."/>
            <person name="Stieglmeier M."/>
            <person name="Klingl A."/>
            <person name="Woyke T."/>
            <person name="Ryan C.M."/>
            <person name="Banfield J.F."/>
        </authorList>
    </citation>
    <scope>NUCLEOTIDE SEQUENCE [LARGE SCALE GENOMIC DNA]</scope>
    <source>
        <strain evidence="2">CG11_big_fil_rev_8_21_14_0_20_40_15</strain>
    </source>
</reference>